<keyword evidence="2" id="KW-1185">Reference proteome</keyword>
<sequence>MSAFEDFSRTGQWNDELARLLYGAVRSVATSRNFPAPAGYRSWADDDAVYETAHEFLYGPGGKKRITALLVSATCQASFERLLDTYVQNFLRDQARRTDIGKLVRRINEVAEADASFEVAAANPRRWRLAGGLIDPSTAPASALSAALKEVRVVVPAWSSETRDAPAADRASFVDMIHAVLSAADGSVSAADIAHAVAERLDVRRVLPEEALDPMLEIGLEPPDPNAAPDTEVEDRDIAVQVFDRLDDNERILHANQGSTVRELGDLLGMSKSRAATMQMALHAKFARLLAAYDDARGALHHLDQLCSDWFRDWTNELGPTSQELTSTDSRTEG</sequence>
<dbReference type="Proteomes" id="UP000580910">
    <property type="component" value="Unassembled WGS sequence"/>
</dbReference>
<gene>
    <name evidence="1" type="ORF">FB382_001582</name>
</gene>
<comment type="caution">
    <text evidence="1">The sequence shown here is derived from an EMBL/GenBank/DDBJ whole genome shotgun (WGS) entry which is preliminary data.</text>
</comment>
<organism evidence="1 2">
    <name type="scientific">Nocardioides ginsengisegetis</name>
    <dbReference type="NCBI Taxonomy" id="661491"/>
    <lineage>
        <taxon>Bacteria</taxon>
        <taxon>Bacillati</taxon>
        <taxon>Actinomycetota</taxon>
        <taxon>Actinomycetes</taxon>
        <taxon>Propionibacteriales</taxon>
        <taxon>Nocardioidaceae</taxon>
        <taxon>Nocardioides</taxon>
    </lineage>
</organism>
<proteinExistence type="predicted"/>
<dbReference type="EMBL" id="JACGXA010000001">
    <property type="protein sequence ID" value="MBA8803291.1"/>
    <property type="molecule type" value="Genomic_DNA"/>
</dbReference>
<evidence type="ECO:0000313" key="2">
    <source>
        <dbReference type="Proteomes" id="UP000580910"/>
    </source>
</evidence>
<accession>A0A7W3P9C7</accession>
<name>A0A7W3P9C7_9ACTN</name>
<protein>
    <submittedName>
        <fullName evidence="1">Uncharacterized protein</fullName>
    </submittedName>
</protein>
<reference evidence="1 2" key="1">
    <citation type="submission" date="2020-07" db="EMBL/GenBank/DDBJ databases">
        <title>Sequencing the genomes of 1000 actinobacteria strains.</title>
        <authorList>
            <person name="Klenk H.-P."/>
        </authorList>
    </citation>
    <scope>NUCLEOTIDE SEQUENCE [LARGE SCALE GENOMIC DNA]</scope>
    <source>
        <strain evidence="1 2">DSM 21349</strain>
    </source>
</reference>
<dbReference type="RefSeq" id="WP_182538191.1">
    <property type="nucleotide sequence ID" value="NZ_JACGXA010000001.1"/>
</dbReference>
<evidence type="ECO:0000313" key="1">
    <source>
        <dbReference type="EMBL" id="MBA8803291.1"/>
    </source>
</evidence>
<dbReference type="AlphaFoldDB" id="A0A7W3P9C7"/>